<dbReference type="Proteomes" id="UP001324427">
    <property type="component" value="Unassembled WGS sequence"/>
</dbReference>
<gene>
    <name evidence="2" type="ORF">LTR36_010923</name>
</gene>
<reference evidence="2 3" key="1">
    <citation type="submission" date="2021-11" db="EMBL/GenBank/DDBJ databases">
        <title>Black yeast isolated from Biological Soil Crust.</title>
        <authorList>
            <person name="Kurbessoian T."/>
        </authorList>
    </citation>
    <scope>NUCLEOTIDE SEQUENCE [LARGE SCALE GENOMIC DNA]</scope>
    <source>
        <strain evidence="2 3">CCFEE 5522</strain>
    </source>
</reference>
<evidence type="ECO:0000313" key="3">
    <source>
        <dbReference type="Proteomes" id="UP001324427"/>
    </source>
</evidence>
<accession>A0AAV9J475</accession>
<organism evidence="2 3">
    <name type="scientific">Oleoguttula mirabilis</name>
    <dbReference type="NCBI Taxonomy" id="1507867"/>
    <lineage>
        <taxon>Eukaryota</taxon>
        <taxon>Fungi</taxon>
        <taxon>Dikarya</taxon>
        <taxon>Ascomycota</taxon>
        <taxon>Pezizomycotina</taxon>
        <taxon>Dothideomycetes</taxon>
        <taxon>Dothideomycetidae</taxon>
        <taxon>Mycosphaerellales</taxon>
        <taxon>Teratosphaeriaceae</taxon>
        <taxon>Oleoguttula</taxon>
    </lineage>
</organism>
<comment type="caution">
    <text evidence="2">The sequence shown here is derived from an EMBL/GenBank/DDBJ whole genome shotgun (WGS) entry which is preliminary data.</text>
</comment>
<feature type="region of interest" description="Disordered" evidence="1">
    <location>
        <begin position="79"/>
        <end position="108"/>
    </location>
</feature>
<dbReference type="AlphaFoldDB" id="A0AAV9J475"/>
<dbReference type="EMBL" id="JAVFHQ010000094">
    <property type="protein sequence ID" value="KAK4539446.1"/>
    <property type="molecule type" value="Genomic_DNA"/>
</dbReference>
<evidence type="ECO:0000313" key="2">
    <source>
        <dbReference type="EMBL" id="KAK4539446.1"/>
    </source>
</evidence>
<proteinExistence type="predicted"/>
<protein>
    <submittedName>
        <fullName evidence="2">Uncharacterized protein</fullName>
    </submittedName>
</protein>
<name>A0AAV9J475_9PEZI</name>
<feature type="compositionally biased region" description="Low complexity" evidence="1">
    <location>
        <begin position="84"/>
        <end position="94"/>
    </location>
</feature>
<keyword evidence="3" id="KW-1185">Reference proteome</keyword>
<evidence type="ECO:0000256" key="1">
    <source>
        <dbReference type="SAM" id="MobiDB-lite"/>
    </source>
</evidence>
<sequence>MAIRNSITEIKVFMATQIRSFSINDLSSPTGGDLRHCQEVYMGESRKARRHFKRTIVRTPKSPHAELIFAEHEANVRKLDSALPSPTSTTSGSSGRERTCNNTCSSGGAAESTQRVEIERDKWILLSSLNSARKLEGALPVILDQALSNELQAYADISEDSDLLQPVYSLGEVVSMPPTTITPATSSRGQQTVLLTSPPGLGGLACGELWYGGKYKRHAYSAPPRDRVHPENCPCHGRKVFDTVVDGVWKSVSIARYLESGRWLVELVSDEAAAREDVGCDEDGDGAWEEVPVLKVLPALPSGGRSAAVSGIK</sequence>